<dbReference type="InterPro" id="IPR036412">
    <property type="entry name" value="HAD-like_sf"/>
</dbReference>
<evidence type="ECO:0000256" key="10">
    <source>
        <dbReference type="PIRSR" id="PIRSR004682-4"/>
    </source>
</evidence>
<feature type="binding site" evidence="10">
    <location>
        <position position="10"/>
    </location>
    <ligand>
        <name>Mg(2+)</name>
        <dbReference type="ChEBI" id="CHEBI:18420"/>
    </ligand>
</feature>
<dbReference type="Gene3D" id="3.40.50.1000">
    <property type="entry name" value="HAD superfamily/HAD-like"/>
    <property type="match status" value="1"/>
</dbReference>
<evidence type="ECO:0000256" key="2">
    <source>
        <dbReference type="ARBA" id="ARBA00022490"/>
    </source>
</evidence>
<feature type="active site" description="Nucleophile" evidence="8">
    <location>
        <position position="8"/>
    </location>
</feature>
<reference evidence="12" key="1">
    <citation type="submission" date="2016-10" db="EMBL/GenBank/DDBJ databases">
        <authorList>
            <person name="Varghese N."/>
        </authorList>
    </citation>
    <scope>NUCLEOTIDE SEQUENCE [LARGE SCALE GENOMIC DNA]</scope>
    <source>
        <strain evidence="12">DSM 17980</strain>
    </source>
</reference>
<proteinExistence type="inferred from homology"/>
<evidence type="ECO:0000313" key="12">
    <source>
        <dbReference type="Proteomes" id="UP000183508"/>
    </source>
</evidence>
<sequence>MKRAAILDRDGVINRNERPVNRPDELVLFPRAAEAIRLLNGAGFLVCVATNQGGVGLGYMSEADLKAVHRRMCELLAREGARVDDIVACTHRPDAGCPCRKPKPGMLFALARRHDLHLAASYMVGDRDTDVQAGLAAGTKTVFIGTGPSEAHYEARDLLDAAEWIVRDGGGSGLPRQDP</sequence>
<dbReference type="EMBL" id="FPBV01000009">
    <property type="protein sequence ID" value="SFU82507.1"/>
    <property type="molecule type" value="Genomic_DNA"/>
</dbReference>
<feature type="binding site" evidence="10">
    <location>
        <position position="8"/>
    </location>
    <ligand>
        <name>Mg(2+)</name>
        <dbReference type="ChEBI" id="CHEBI:18420"/>
    </ligand>
</feature>
<keyword evidence="10" id="KW-0862">Zinc</keyword>
<dbReference type="GO" id="GO:0046872">
    <property type="term" value="F:metal ion binding"/>
    <property type="evidence" value="ECO:0007669"/>
    <property type="project" value="UniProtKB-KW"/>
</dbReference>
<keyword evidence="4 7" id="KW-0378">Hydrolase</keyword>
<evidence type="ECO:0000256" key="1">
    <source>
        <dbReference type="ARBA" id="ARBA00004496"/>
    </source>
</evidence>
<protein>
    <recommendedName>
        <fullName evidence="6 7">D,D-heptose 1,7-bisphosphate phosphatase</fullName>
        <ecNumber evidence="7">3.1.3.-</ecNumber>
    </recommendedName>
</protein>
<comment type="subcellular location">
    <subcellularLocation>
        <location evidence="1 7">Cytoplasm</location>
    </subcellularLocation>
</comment>
<dbReference type="EC" id="3.1.3.-" evidence="7"/>
<dbReference type="InterPro" id="IPR006543">
    <property type="entry name" value="Histidinol-phos"/>
</dbReference>
<feature type="binding site" evidence="10">
    <location>
        <position position="89"/>
    </location>
    <ligand>
        <name>Zn(2+)</name>
        <dbReference type="ChEBI" id="CHEBI:29105"/>
    </ligand>
</feature>
<evidence type="ECO:0000256" key="7">
    <source>
        <dbReference type="PIRNR" id="PIRNR004682"/>
    </source>
</evidence>
<feature type="site" description="Contributes to substrate recognition" evidence="9">
    <location>
        <position position="100"/>
    </location>
</feature>
<feature type="binding site" evidence="10">
    <location>
        <position position="99"/>
    </location>
    <ligand>
        <name>Zn(2+)</name>
        <dbReference type="ChEBI" id="CHEBI:29105"/>
    </ligand>
</feature>
<dbReference type="RefSeq" id="WP_074952141.1">
    <property type="nucleotide sequence ID" value="NZ_FPBV01000009.1"/>
</dbReference>
<dbReference type="PANTHER" id="PTHR42891">
    <property type="entry name" value="D-GLYCERO-BETA-D-MANNO-HEPTOSE-1,7-BISPHOSPHATE 7-PHOSPHATASE"/>
    <property type="match status" value="1"/>
</dbReference>
<dbReference type="NCBIfam" id="TIGR01656">
    <property type="entry name" value="Histidinol-ppas"/>
    <property type="match status" value="1"/>
</dbReference>
<dbReference type="Proteomes" id="UP000183508">
    <property type="component" value="Unassembled WGS sequence"/>
</dbReference>
<dbReference type="STRING" id="392015.SAMN05421543_10975"/>
<keyword evidence="5 7" id="KW-0119">Carbohydrate metabolism</keyword>
<dbReference type="GO" id="GO:0005975">
    <property type="term" value="P:carbohydrate metabolic process"/>
    <property type="evidence" value="ECO:0007669"/>
    <property type="project" value="InterPro"/>
</dbReference>
<evidence type="ECO:0000256" key="4">
    <source>
        <dbReference type="ARBA" id="ARBA00022801"/>
    </source>
</evidence>
<dbReference type="NCBIfam" id="TIGR01662">
    <property type="entry name" value="HAD-SF-IIIA"/>
    <property type="match status" value="1"/>
</dbReference>
<feature type="binding site" evidence="10">
    <location>
        <position position="97"/>
    </location>
    <ligand>
        <name>Zn(2+)</name>
        <dbReference type="ChEBI" id="CHEBI:29105"/>
    </ligand>
</feature>
<evidence type="ECO:0000256" key="6">
    <source>
        <dbReference type="ARBA" id="ARBA00031828"/>
    </source>
</evidence>
<keyword evidence="12" id="KW-1185">Reference proteome</keyword>
<accession>A0A1I7JBB8</accession>
<dbReference type="PANTHER" id="PTHR42891:SF1">
    <property type="entry name" value="D-GLYCERO-BETA-D-MANNO-HEPTOSE-1,7-BISPHOSPHATE 7-PHOSPHATASE"/>
    <property type="match status" value="1"/>
</dbReference>
<dbReference type="CDD" id="cd07503">
    <property type="entry name" value="HAD_HisB-N"/>
    <property type="match status" value="1"/>
</dbReference>
<keyword evidence="2 7" id="KW-0963">Cytoplasm</keyword>
<dbReference type="SUPFAM" id="SSF56784">
    <property type="entry name" value="HAD-like"/>
    <property type="match status" value="1"/>
</dbReference>
<dbReference type="InterPro" id="IPR006549">
    <property type="entry name" value="HAD-SF_hydro_IIIA"/>
</dbReference>
<feature type="binding site" evidence="10">
    <location>
        <position position="91"/>
    </location>
    <ligand>
        <name>Zn(2+)</name>
        <dbReference type="ChEBI" id="CHEBI:29105"/>
    </ligand>
</feature>
<dbReference type="GO" id="GO:0016791">
    <property type="term" value="F:phosphatase activity"/>
    <property type="evidence" value="ECO:0007669"/>
    <property type="project" value="InterPro"/>
</dbReference>
<evidence type="ECO:0000256" key="3">
    <source>
        <dbReference type="ARBA" id="ARBA00022723"/>
    </source>
</evidence>
<dbReference type="OrthoDB" id="9801899at2"/>
<feature type="site" description="Stabilizes the phosphoryl group" evidence="9">
    <location>
        <position position="101"/>
    </location>
</feature>
<dbReference type="InterPro" id="IPR004446">
    <property type="entry name" value="Heptose_bisP_phosphatase"/>
</dbReference>
<comment type="cofactor">
    <cofactor evidence="10">
        <name>Zn(2+)</name>
        <dbReference type="ChEBI" id="CHEBI:29105"/>
    </cofactor>
</comment>
<dbReference type="PIRSF" id="PIRSF004682">
    <property type="entry name" value="GmhB"/>
    <property type="match status" value="1"/>
</dbReference>
<feature type="binding site" evidence="10">
    <location>
        <position position="126"/>
    </location>
    <ligand>
        <name>Mg(2+)</name>
        <dbReference type="ChEBI" id="CHEBI:18420"/>
    </ligand>
</feature>
<keyword evidence="3 10" id="KW-0479">Metal-binding</keyword>
<evidence type="ECO:0000256" key="5">
    <source>
        <dbReference type="ARBA" id="ARBA00023277"/>
    </source>
</evidence>
<keyword evidence="10" id="KW-0460">Magnesium</keyword>
<evidence type="ECO:0000256" key="9">
    <source>
        <dbReference type="PIRSR" id="PIRSR004682-3"/>
    </source>
</evidence>
<dbReference type="Pfam" id="PF13242">
    <property type="entry name" value="Hydrolase_like"/>
    <property type="match status" value="1"/>
</dbReference>
<gene>
    <name evidence="11" type="ORF">SAMN05421543_10975</name>
</gene>
<dbReference type="InterPro" id="IPR023214">
    <property type="entry name" value="HAD_sf"/>
</dbReference>
<dbReference type="GO" id="GO:0005737">
    <property type="term" value="C:cytoplasm"/>
    <property type="evidence" value="ECO:0007669"/>
    <property type="project" value="UniProtKB-SubCell"/>
</dbReference>
<evidence type="ECO:0000256" key="8">
    <source>
        <dbReference type="PIRSR" id="PIRSR004682-1"/>
    </source>
</evidence>
<evidence type="ECO:0000313" key="11">
    <source>
        <dbReference type="EMBL" id="SFU82507.1"/>
    </source>
</evidence>
<organism evidence="11 12">
    <name type="scientific">Alicyclobacillus macrosporangiidus</name>
    <dbReference type="NCBI Taxonomy" id="392015"/>
    <lineage>
        <taxon>Bacteria</taxon>
        <taxon>Bacillati</taxon>
        <taxon>Bacillota</taxon>
        <taxon>Bacilli</taxon>
        <taxon>Bacillales</taxon>
        <taxon>Alicyclobacillaceae</taxon>
        <taxon>Alicyclobacillus</taxon>
    </lineage>
</organism>
<dbReference type="AlphaFoldDB" id="A0A1I7JBB8"/>
<comment type="similarity">
    <text evidence="7">Belongs to the gmhB family.</text>
</comment>
<feature type="active site" description="Proton donor" evidence="8">
    <location>
        <position position="10"/>
    </location>
</feature>
<name>A0A1I7JBB8_9BACL</name>
<comment type="cofactor">
    <cofactor evidence="10">
        <name>Mg(2+)</name>
        <dbReference type="ChEBI" id="CHEBI:18420"/>
    </cofactor>
</comment>
<feature type="site" description="Stabilizes the phosphoryl group" evidence="9">
    <location>
        <position position="50"/>
    </location>
</feature>